<organism evidence="1 2">
    <name type="scientific">Candidatus Mycoplasma haematohominis</name>
    <dbReference type="NCBI Taxonomy" id="1494318"/>
    <lineage>
        <taxon>Bacteria</taxon>
        <taxon>Bacillati</taxon>
        <taxon>Mycoplasmatota</taxon>
        <taxon>Mollicutes</taxon>
        <taxon>Mycoplasmataceae</taxon>
        <taxon>Mycoplasma</taxon>
    </lineage>
</organism>
<evidence type="ECO:0000313" key="2">
    <source>
        <dbReference type="Proteomes" id="UP000324831"/>
    </source>
</evidence>
<dbReference type="EMBL" id="BIMN01000001">
    <property type="protein sequence ID" value="GCE63074.1"/>
    <property type="molecule type" value="Genomic_DNA"/>
</dbReference>
<evidence type="ECO:0000313" key="1">
    <source>
        <dbReference type="EMBL" id="GCE63074.1"/>
    </source>
</evidence>
<dbReference type="AlphaFoldDB" id="A0A478FQ99"/>
<reference evidence="1 2" key="1">
    <citation type="submission" date="2019-01" db="EMBL/GenBank/DDBJ databases">
        <title>Draft genome sequences of Candidatus Mycoplasma haemohominis SWG34-3 identified from a patient with pyrexia, anemia and liver dysfunction.</title>
        <authorList>
            <person name="Sekizuka T."/>
            <person name="Hattori N."/>
            <person name="Katano H."/>
            <person name="Takuma T."/>
            <person name="Ito T."/>
            <person name="Arai N."/>
            <person name="Yanai R."/>
            <person name="Ishii S."/>
            <person name="Miura Y."/>
            <person name="Tokunaga T."/>
            <person name="Watanabe H."/>
            <person name="Nomura N."/>
            <person name="Eguchi J."/>
            <person name="Arai T."/>
            <person name="Hasegawa H."/>
            <person name="Nakamaki T."/>
            <person name="Wakita T."/>
            <person name="Niki Y."/>
            <person name="Kuroda M."/>
        </authorList>
    </citation>
    <scope>NUCLEOTIDE SEQUENCE [LARGE SCALE GENOMIC DNA]</scope>
    <source>
        <strain evidence="1">SWG34-3</strain>
    </source>
</reference>
<name>A0A478FQ99_9MOLU</name>
<proteinExistence type="predicted"/>
<sequence length="198" mass="22799">MNPAWWAVTFGVGASGVGGGYLINDMVVRRVVATADEIERKLDEAVMNDGVTDLCGHVFRIEDYWHFVKGNDVLISVNFNHSKHFFVPVSVVGKYCQKKNALDKVRNYDGYEIKTLDEVKRICNKFDIEITETDETAHLELEGYHISRLPEAGTESYKKCAVEYRRYNPSYRIDYARLWGYKSDSEREKEKQLALQQG</sequence>
<protein>
    <submittedName>
        <fullName evidence="1">Uncharacterized protein</fullName>
    </submittedName>
</protein>
<comment type="caution">
    <text evidence="1">The sequence shown here is derived from an EMBL/GenBank/DDBJ whole genome shotgun (WGS) entry which is preliminary data.</text>
</comment>
<accession>A0A478FQ99</accession>
<dbReference type="Proteomes" id="UP000324831">
    <property type="component" value="Unassembled WGS sequence"/>
</dbReference>
<gene>
    <name evidence="1" type="ORF">MHSWG343_00520</name>
</gene>